<dbReference type="PROSITE" id="PS00094">
    <property type="entry name" value="C5_MTASE_1"/>
    <property type="match status" value="1"/>
</dbReference>
<evidence type="ECO:0000256" key="4">
    <source>
        <dbReference type="ARBA" id="ARBA00022747"/>
    </source>
</evidence>
<keyword evidence="3 5" id="KW-0949">S-adenosyl-L-methionine</keyword>
<gene>
    <name evidence="8" type="ORF">GCM10008908_35460</name>
</gene>
<evidence type="ECO:0000313" key="8">
    <source>
        <dbReference type="EMBL" id="GAA0778468.1"/>
    </source>
</evidence>
<proteinExistence type="inferred from homology"/>
<dbReference type="Gene3D" id="3.40.50.150">
    <property type="entry name" value="Vaccinia Virus protein VP39"/>
    <property type="match status" value="1"/>
</dbReference>
<comment type="caution">
    <text evidence="8">The sequence shown here is derived from an EMBL/GenBank/DDBJ whole genome shotgun (WGS) entry which is preliminary data.</text>
</comment>
<sequence>MLNVIDLFCGCGGLSEGFRLAGYNIVGGVDFNEAAIKTYNHNFVEAKGICCDLSNMDEETILNTFGDLRNIDVIIGGPPCQGFSAANRYKSEGGDPRNKLFFEFVKFVDLAKPKAVVIENVRGIVTSNNGYAKDRIYEIFESRGYNVVHRILDASEYGVPQKRLRNFFVMTKGFEFDFDTLIKVPGIITVKETIGELYDFENRNETEKELKSQPITSYQRYLRRKDGKIFNHDIRYPAIKVQERIAHVPQGGNWRDVPEELFPNNRTNRHSSAYKRLDETTTSVTIDTGNNHSNYFHPLYNRIPTVREAARIQSFNDEFEFKGNRSEQYRQVGNAVPPLLSKAIAVQLRGAIENYEK</sequence>
<organism evidence="8 9">
    <name type="scientific">Clostridium subterminale</name>
    <dbReference type="NCBI Taxonomy" id="1550"/>
    <lineage>
        <taxon>Bacteria</taxon>
        <taxon>Bacillati</taxon>
        <taxon>Bacillota</taxon>
        <taxon>Clostridia</taxon>
        <taxon>Eubacteriales</taxon>
        <taxon>Clostridiaceae</taxon>
        <taxon>Clostridium</taxon>
    </lineage>
</organism>
<name>A0ABP3W867_CLOSU</name>
<evidence type="ECO:0000256" key="3">
    <source>
        <dbReference type="ARBA" id="ARBA00022691"/>
    </source>
</evidence>
<dbReference type="RefSeq" id="WP_343827861.1">
    <property type="nucleotide sequence ID" value="NZ_BAAACI010000008.1"/>
</dbReference>
<dbReference type="PANTHER" id="PTHR10629">
    <property type="entry name" value="CYTOSINE-SPECIFIC METHYLTRANSFERASE"/>
    <property type="match status" value="1"/>
</dbReference>
<dbReference type="EC" id="2.1.1.37" evidence="7"/>
<evidence type="ECO:0000256" key="7">
    <source>
        <dbReference type="RuleBase" id="RU000417"/>
    </source>
</evidence>
<feature type="active site" evidence="5">
    <location>
        <position position="80"/>
    </location>
</feature>
<evidence type="ECO:0000313" key="9">
    <source>
        <dbReference type="Proteomes" id="UP001501047"/>
    </source>
</evidence>
<dbReference type="Pfam" id="PF00145">
    <property type="entry name" value="DNA_methylase"/>
    <property type="match status" value="1"/>
</dbReference>
<dbReference type="PROSITE" id="PS00095">
    <property type="entry name" value="C5_MTASE_2"/>
    <property type="match status" value="1"/>
</dbReference>
<dbReference type="PANTHER" id="PTHR10629:SF52">
    <property type="entry name" value="DNA (CYTOSINE-5)-METHYLTRANSFERASE 1"/>
    <property type="match status" value="1"/>
</dbReference>
<dbReference type="SUPFAM" id="SSF53335">
    <property type="entry name" value="S-adenosyl-L-methionine-dependent methyltransferases"/>
    <property type="match status" value="1"/>
</dbReference>
<keyword evidence="1 5" id="KW-0489">Methyltransferase</keyword>
<dbReference type="InterPro" id="IPR031303">
    <property type="entry name" value="C5_meth_CS"/>
</dbReference>
<dbReference type="Proteomes" id="UP001501047">
    <property type="component" value="Unassembled WGS sequence"/>
</dbReference>
<reference evidence="9" key="1">
    <citation type="journal article" date="2019" name="Int. J. Syst. Evol. Microbiol.">
        <title>The Global Catalogue of Microorganisms (GCM) 10K type strain sequencing project: providing services to taxonomists for standard genome sequencing and annotation.</title>
        <authorList>
            <consortium name="The Broad Institute Genomics Platform"/>
            <consortium name="The Broad Institute Genome Sequencing Center for Infectious Disease"/>
            <person name="Wu L."/>
            <person name="Ma J."/>
        </authorList>
    </citation>
    <scope>NUCLEOTIDE SEQUENCE [LARGE SCALE GENOMIC DNA]</scope>
    <source>
        <strain evidence="9">JCM 1417</strain>
    </source>
</reference>
<dbReference type="Gene3D" id="3.90.120.10">
    <property type="entry name" value="DNA Methylase, subunit A, domain 2"/>
    <property type="match status" value="1"/>
</dbReference>
<evidence type="ECO:0000256" key="2">
    <source>
        <dbReference type="ARBA" id="ARBA00022679"/>
    </source>
</evidence>
<dbReference type="InterPro" id="IPR018117">
    <property type="entry name" value="C5_DNA_meth_AS"/>
</dbReference>
<dbReference type="GO" id="GO:0032259">
    <property type="term" value="P:methylation"/>
    <property type="evidence" value="ECO:0007669"/>
    <property type="project" value="UniProtKB-KW"/>
</dbReference>
<keyword evidence="2 5" id="KW-0808">Transferase</keyword>
<dbReference type="PROSITE" id="PS51679">
    <property type="entry name" value="SAM_MT_C5"/>
    <property type="match status" value="1"/>
</dbReference>
<dbReference type="PRINTS" id="PR00105">
    <property type="entry name" value="C5METTRFRASE"/>
</dbReference>
<keyword evidence="9" id="KW-1185">Reference proteome</keyword>
<dbReference type="EMBL" id="BAAACI010000008">
    <property type="protein sequence ID" value="GAA0778468.1"/>
    <property type="molecule type" value="Genomic_DNA"/>
</dbReference>
<dbReference type="InterPro" id="IPR050390">
    <property type="entry name" value="C5-Methyltransferase"/>
</dbReference>
<dbReference type="NCBIfam" id="TIGR00675">
    <property type="entry name" value="dcm"/>
    <property type="match status" value="1"/>
</dbReference>
<evidence type="ECO:0000256" key="1">
    <source>
        <dbReference type="ARBA" id="ARBA00022603"/>
    </source>
</evidence>
<dbReference type="InterPro" id="IPR029063">
    <property type="entry name" value="SAM-dependent_MTases_sf"/>
</dbReference>
<protein>
    <recommendedName>
        <fullName evidence="7">Cytosine-specific methyltransferase</fullName>
        <ecNumber evidence="7">2.1.1.37</ecNumber>
    </recommendedName>
</protein>
<comment type="similarity">
    <text evidence="5 6">Belongs to the class I-like SAM-binding methyltransferase superfamily. C5-methyltransferase family.</text>
</comment>
<dbReference type="GO" id="GO:0008168">
    <property type="term" value="F:methyltransferase activity"/>
    <property type="evidence" value="ECO:0007669"/>
    <property type="project" value="UniProtKB-KW"/>
</dbReference>
<keyword evidence="4" id="KW-0680">Restriction system</keyword>
<evidence type="ECO:0000256" key="6">
    <source>
        <dbReference type="RuleBase" id="RU000416"/>
    </source>
</evidence>
<comment type="catalytic activity">
    <reaction evidence="7">
        <text>a 2'-deoxycytidine in DNA + S-adenosyl-L-methionine = a 5-methyl-2'-deoxycytidine in DNA + S-adenosyl-L-homocysteine + H(+)</text>
        <dbReference type="Rhea" id="RHEA:13681"/>
        <dbReference type="Rhea" id="RHEA-COMP:11369"/>
        <dbReference type="Rhea" id="RHEA-COMP:11370"/>
        <dbReference type="ChEBI" id="CHEBI:15378"/>
        <dbReference type="ChEBI" id="CHEBI:57856"/>
        <dbReference type="ChEBI" id="CHEBI:59789"/>
        <dbReference type="ChEBI" id="CHEBI:85452"/>
        <dbReference type="ChEBI" id="CHEBI:85454"/>
        <dbReference type="EC" id="2.1.1.37"/>
    </reaction>
</comment>
<accession>A0ABP3W867</accession>
<evidence type="ECO:0000256" key="5">
    <source>
        <dbReference type="PROSITE-ProRule" id="PRU01016"/>
    </source>
</evidence>
<dbReference type="InterPro" id="IPR001525">
    <property type="entry name" value="C5_MeTfrase"/>
</dbReference>